<dbReference type="InterPro" id="IPR006311">
    <property type="entry name" value="TAT_signal"/>
</dbReference>
<name>A0A5B8FXP9_9RHOB</name>
<dbReference type="PROSITE" id="PS51318">
    <property type="entry name" value="TAT"/>
    <property type="match status" value="1"/>
</dbReference>
<evidence type="ECO:0000313" key="2">
    <source>
        <dbReference type="Proteomes" id="UP000305888"/>
    </source>
</evidence>
<evidence type="ECO:0000313" key="1">
    <source>
        <dbReference type="EMBL" id="QDL92020.1"/>
    </source>
</evidence>
<dbReference type="RefSeq" id="WP_138571930.1">
    <property type="nucleotide sequence ID" value="NZ_CP040818.1"/>
</dbReference>
<dbReference type="EMBL" id="CP040818">
    <property type="protein sequence ID" value="QDL92020.1"/>
    <property type="molecule type" value="Genomic_DNA"/>
</dbReference>
<reference evidence="1 2" key="1">
    <citation type="submission" date="2019-06" db="EMBL/GenBank/DDBJ databases">
        <title>Genome sequence of Rhodobacteraceae bacterium D4M1.</title>
        <authorList>
            <person name="Cao J."/>
        </authorList>
    </citation>
    <scope>NUCLEOTIDE SEQUENCE [LARGE SCALE GENOMIC DNA]</scope>
    <source>
        <strain evidence="1 2">D4M1</strain>
    </source>
</reference>
<dbReference type="AlphaFoldDB" id="A0A5B8FXP9"/>
<accession>A0A5B8FXP9</accession>
<protein>
    <submittedName>
        <fullName evidence="1">DUF1501 domain-containing protein</fullName>
    </submittedName>
</protein>
<proteinExistence type="predicted"/>
<dbReference type="PANTHER" id="PTHR43737:SF1">
    <property type="entry name" value="DUF1501 DOMAIN-CONTAINING PROTEIN"/>
    <property type="match status" value="1"/>
</dbReference>
<organism evidence="1 2">
    <name type="scientific">Paroceanicella profunda</name>
    <dbReference type="NCBI Taxonomy" id="2579971"/>
    <lineage>
        <taxon>Bacteria</taxon>
        <taxon>Pseudomonadati</taxon>
        <taxon>Pseudomonadota</taxon>
        <taxon>Alphaproteobacteria</taxon>
        <taxon>Rhodobacterales</taxon>
        <taxon>Paracoccaceae</taxon>
        <taxon>Paroceanicella</taxon>
    </lineage>
</organism>
<gene>
    <name evidence="1" type="ORF">FDP22_09670</name>
</gene>
<dbReference type="Proteomes" id="UP000305888">
    <property type="component" value="Chromosome"/>
</dbReference>
<dbReference type="Pfam" id="PF07394">
    <property type="entry name" value="DUF1501"/>
    <property type="match status" value="1"/>
</dbReference>
<dbReference type="PANTHER" id="PTHR43737">
    <property type="entry name" value="BLL7424 PROTEIN"/>
    <property type="match status" value="1"/>
</dbReference>
<sequence>MTRSFDPSRRRFLGTGLALGCSAAASPLFTPVTFAAVPGDNRLVVILLRGAMDSLDVVQPYGDKALAGMRPTLLTGEKGGASDLDGFYSLHPALNPLMPLWKAGELGFVHAVSTPYRDRRSHFDGQDLLENGSASPDGTLTPGRDGWLNRALGMIPGADVRTAFAVGQEDMLLLEGKAPVSEWSPDAQLDMSPQAHDLLDMIYAKDPVLKAASDAAFALANEESGAMEGENRLGPVPLARYTAEQLSRESRIAAFSLGGWDTHRAQGQTLPRALQQLADAIVTLKSGLGPVWERTTVVCVTEFGRTARENGSRGTDHGTGGAMILAGGAVKGGKVYGTWPGLSEGNLFEDRDLQPTDDMRRWLGWTLRDMFDIAPSDIESRVFPKLDMGKNPGFLA</sequence>
<dbReference type="InterPro" id="IPR010869">
    <property type="entry name" value="DUF1501"/>
</dbReference>
<dbReference type="OrthoDB" id="9779968at2"/>
<keyword evidence="2" id="KW-1185">Reference proteome</keyword>
<dbReference type="KEGG" id="ppru:FDP22_09670"/>